<proteinExistence type="predicted"/>
<comment type="caution">
    <text evidence="2">The sequence shown here is derived from an EMBL/GenBank/DDBJ whole genome shotgun (WGS) entry which is preliminary data.</text>
</comment>
<evidence type="ECO:0000313" key="2">
    <source>
        <dbReference type="EMBL" id="KXZ49897.1"/>
    </source>
</evidence>
<keyword evidence="3" id="KW-1185">Reference proteome</keyword>
<organism evidence="2 3">
    <name type="scientific">Gonium pectorale</name>
    <name type="common">Green alga</name>
    <dbReference type="NCBI Taxonomy" id="33097"/>
    <lineage>
        <taxon>Eukaryota</taxon>
        <taxon>Viridiplantae</taxon>
        <taxon>Chlorophyta</taxon>
        <taxon>core chlorophytes</taxon>
        <taxon>Chlorophyceae</taxon>
        <taxon>CS clade</taxon>
        <taxon>Chlamydomonadales</taxon>
        <taxon>Volvocaceae</taxon>
        <taxon>Gonium</taxon>
    </lineage>
</organism>
<reference evidence="3" key="1">
    <citation type="journal article" date="2016" name="Nat. Commun.">
        <title>The Gonium pectorale genome demonstrates co-option of cell cycle regulation during the evolution of multicellularity.</title>
        <authorList>
            <person name="Hanschen E.R."/>
            <person name="Marriage T.N."/>
            <person name="Ferris P.J."/>
            <person name="Hamaji T."/>
            <person name="Toyoda A."/>
            <person name="Fujiyama A."/>
            <person name="Neme R."/>
            <person name="Noguchi H."/>
            <person name="Minakuchi Y."/>
            <person name="Suzuki M."/>
            <person name="Kawai-Toyooka H."/>
            <person name="Smith D.R."/>
            <person name="Sparks H."/>
            <person name="Anderson J."/>
            <person name="Bakaric R."/>
            <person name="Luria V."/>
            <person name="Karger A."/>
            <person name="Kirschner M.W."/>
            <person name="Durand P.M."/>
            <person name="Michod R.E."/>
            <person name="Nozaki H."/>
            <person name="Olson B.J."/>
        </authorList>
    </citation>
    <scope>NUCLEOTIDE SEQUENCE [LARGE SCALE GENOMIC DNA]</scope>
    <source>
        <strain evidence="3">NIES-2863</strain>
    </source>
</reference>
<dbReference type="OrthoDB" id="539549at2759"/>
<name>A0A150GJA9_GONPE</name>
<gene>
    <name evidence="2" type="ORF">GPECTOR_19g348</name>
</gene>
<sequence length="118" mass="12554">MDPSLRGVPHSGGLNDDPGHELATGGLYDSSRKVCNIDRQPYPTPWPGTSKESYADADVSGRRQGAEDDDKLPRGSYPVHEDPAASQQHPQEAFRGPTELAAGSPRHGTPPSGRPVEG</sequence>
<dbReference type="EMBL" id="LSYV01000020">
    <property type="protein sequence ID" value="KXZ49897.1"/>
    <property type="molecule type" value="Genomic_DNA"/>
</dbReference>
<evidence type="ECO:0000256" key="1">
    <source>
        <dbReference type="SAM" id="MobiDB-lite"/>
    </source>
</evidence>
<evidence type="ECO:0000313" key="3">
    <source>
        <dbReference type="Proteomes" id="UP000075714"/>
    </source>
</evidence>
<protein>
    <submittedName>
        <fullName evidence="2">Uncharacterized protein</fullName>
    </submittedName>
</protein>
<dbReference type="AlphaFoldDB" id="A0A150GJA9"/>
<feature type="region of interest" description="Disordered" evidence="1">
    <location>
        <begin position="1"/>
        <end position="118"/>
    </location>
</feature>
<dbReference type="Proteomes" id="UP000075714">
    <property type="component" value="Unassembled WGS sequence"/>
</dbReference>
<accession>A0A150GJA9</accession>